<dbReference type="EMBL" id="QFFJ01000001">
    <property type="protein sequence ID" value="RBL93039.1"/>
    <property type="molecule type" value="Genomic_DNA"/>
</dbReference>
<dbReference type="Proteomes" id="UP000253410">
    <property type="component" value="Unassembled WGS sequence"/>
</dbReference>
<evidence type="ECO:0000256" key="1">
    <source>
        <dbReference type="SAM" id="MobiDB-lite"/>
    </source>
</evidence>
<keyword evidence="3" id="KW-1185">Reference proteome</keyword>
<name>A0A365Y3B2_9BACT</name>
<reference evidence="2 3" key="1">
    <citation type="submission" date="2018-05" db="EMBL/GenBank/DDBJ databases">
        <title>Chitinophaga sp. K3CV102501T nov., isolated from isolated from a monsoon evergreen broad-leaved forest soil.</title>
        <authorList>
            <person name="Lv Y."/>
        </authorList>
    </citation>
    <scope>NUCLEOTIDE SEQUENCE [LARGE SCALE GENOMIC DNA]</scope>
    <source>
        <strain evidence="2 3">GDMCC 1.1325</strain>
    </source>
</reference>
<evidence type="ECO:0000313" key="2">
    <source>
        <dbReference type="EMBL" id="RBL93039.1"/>
    </source>
</evidence>
<evidence type="ECO:0008006" key="4">
    <source>
        <dbReference type="Google" id="ProtNLM"/>
    </source>
</evidence>
<sequence>MFTASCSKDGNTGPAGPQGPKGDTGTANIIYSDWLDIPFKADTVHTAGNRIDTMGYFAVIDAPKLTTSILNTGELKVYINLNGAADPVITPLPYTDLKTGMYIRYIAYKQAIELYSNANVGTIQNNAGVKMQQYRYILIPGGTKARKANVIDWNNYKAVKDYLGLKD</sequence>
<comment type="caution">
    <text evidence="2">The sequence shown here is derived from an EMBL/GenBank/DDBJ whole genome shotgun (WGS) entry which is preliminary data.</text>
</comment>
<evidence type="ECO:0000313" key="3">
    <source>
        <dbReference type="Proteomes" id="UP000253410"/>
    </source>
</evidence>
<dbReference type="AlphaFoldDB" id="A0A365Y3B2"/>
<gene>
    <name evidence="2" type="ORF">DF182_10850</name>
</gene>
<proteinExistence type="predicted"/>
<feature type="region of interest" description="Disordered" evidence="1">
    <location>
        <begin position="1"/>
        <end position="23"/>
    </location>
</feature>
<feature type="compositionally biased region" description="Polar residues" evidence="1">
    <location>
        <begin position="1"/>
        <end position="10"/>
    </location>
</feature>
<protein>
    <recommendedName>
        <fullName evidence="4">Collagen-like protein</fullName>
    </recommendedName>
</protein>
<organism evidence="2 3">
    <name type="scientific">Chitinophaga flava</name>
    <dbReference type="NCBI Taxonomy" id="2259036"/>
    <lineage>
        <taxon>Bacteria</taxon>
        <taxon>Pseudomonadati</taxon>
        <taxon>Bacteroidota</taxon>
        <taxon>Chitinophagia</taxon>
        <taxon>Chitinophagales</taxon>
        <taxon>Chitinophagaceae</taxon>
        <taxon>Chitinophaga</taxon>
    </lineage>
</organism>
<accession>A0A365Y3B2</accession>